<dbReference type="PANTHER" id="PTHR11133:SF22">
    <property type="entry name" value="ALPHA-AMINOADIPIC SEMIALDEHYDE SYNTHASE, MITOCHONDRIAL"/>
    <property type="match status" value="1"/>
</dbReference>
<evidence type="ECO:0000313" key="4">
    <source>
        <dbReference type="EMBL" id="MBO1319175.1"/>
    </source>
</evidence>
<keyword evidence="5" id="KW-1185">Reference proteome</keyword>
<dbReference type="InterPro" id="IPR036291">
    <property type="entry name" value="NAD(P)-bd_dom_sf"/>
</dbReference>
<dbReference type="RefSeq" id="WP_207858994.1">
    <property type="nucleotide sequence ID" value="NZ_JAFREP010000008.1"/>
</dbReference>
<dbReference type="Gene3D" id="3.40.50.720">
    <property type="entry name" value="NAD(P)-binding Rossmann-like Domain"/>
    <property type="match status" value="1"/>
</dbReference>
<reference evidence="4" key="1">
    <citation type="submission" date="2021-03" db="EMBL/GenBank/DDBJ databases">
        <authorList>
            <person name="Wang G."/>
        </authorList>
    </citation>
    <scope>NUCLEOTIDE SEQUENCE</scope>
    <source>
        <strain evidence="4">KCTC 12899</strain>
    </source>
</reference>
<evidence type="ECO:0000256" key="1">
    <source>
        <dbReference type="ARBA" id="ARBA00023002"/>
    </source>
</evidence>
<dbReference type="GO" id="GO:0005737">
    <property type="term" value="C:cytoplasm"/>
    <property type="evidence" value="ECO:0007669"/>
    <property type="project" value="TreeGrafter"/>
</dbReference>
<keyword evidence="1" id="KW-0560">Oxidoreductase</keyword>
<dbReference type="Proteomes" id="UP000664417">
    <property type="component" value="Unassembled WGS sequence"/>
</dbReference>
<gene>
    <name evidence="4" type="ORF">J3U88_11950</name>
</gene>
<protein>
    <submittedName>
        <fullName evidence="4">Saccharopine dehydrogenase NADP-binding domain-containing protein</fullName>
    </submittedName>
</protein>
<feature type="domain" description="Saccharopine dehydrogenase NADP binding" evidence="2">
    <location>
        <begin position="4"/>
        <end position="115"/>
    </location>
</feature>
<name>A0A8J7QFU0_9BACT</name>
<dbReference type="InterPro" id="IPR032095">
    <property type="entry name" value="Sacchrp_dh-like_C"/>
</dbReference>
<dbReference type="AlphaFoldDB" id="A0A8J7QFU0"/>
<dbReference type="SUPFAM" id="SSF55347">
    <property type="entry name" value="Glyceraldehyde-3-phosphate dehydrogenase-like, C-terminal domain"/>
    <property type="match status" value="1"/>
</dbReference>
<evidence type="ECO:0000259" key="2">
    <source>
        <dbReference type="Pfam" id="PF03435"/>
    </source>
</evidence>
<dbReference type="SUPFAM" id="SSF51735">
    <property type="entry name" value="NAD(P)-binding Rossmann-fold domains"/>
    <property type="match status" value="1"/>
</dbReference>
<dbReference type="Pfam" id="PF16653">
    <property type="entry name" value="Sacchrp_dh_C"/>
    <property type="match status" value="1"/>
</dbReference>
<dbReference type="GO" id="GO:0019878">
    <property type="term" value="P:lysine biosynthetic process via aminoadipic acid"/>
    <property type="evidence" value="ECO:0007669"/>
    <property type="project" value="TreeGrafter"/>
</dbReference>
<sequence>MKSVLVLGAGMVSRPLVDYLLDAGYAVTLCDRFEAQAQAVTAGRPNTTALQLESSETDRITELVGRHDLVVSLLPPALHIGVARIALAAGKHFLTASYLSDAMKALEDEVKAKDLVFLNEIGLDPGLDHMTTMEIIDLAAAEGYDIVSYESHCGGLPSKKAANNPLRYKFSWSPAGVLGALQRPSKFRRDGDVQEVPGSDMLAHAEVLHIPGVGVYESTPNADSLFYGDSYGLDKAQTLRRGTLRYPGWASFWRFMLAHNLTNRDNALRFDGEPAGKALTVLAGLPAGTELTALVHEHAPQHASVFIEILASLGLLDPDVQLTGEYTAFDILLERALATCQFDADEADLVVLHHEFIVEKDGKRERWTSSLVQEGIPAEQKTAMALTVGIPTAISAHLVLQEQFPQRGVLIPIAREIYQPILAEMGRLGFHHQVKRYPL</sequence>
<dbReference type="PANTHER" id="PTHR11133">
    <property type="entry name" value="SACCHAROPINE DEHYDROGENASE"/>
    <property type="match status" value="1"/>
</dbReference>
<dbReference type="Pfam" id="PF03435">
    <property type="entry name" value="Sacchrp_dh_NADP"/>
    <property type="match status" value="1"/>
</dbReference>
<comment type="caution">
    <text evidence="4">The sequence shown here is derived from an EMBL/GenBank/DDBJ whole genome shotgun (WGS) entry which is preliminary data.</text>
</comment>
<feature type="domain" description="Saccharopine dehydrogenase-like C-terminal" evidence="3">
    <location>
        <begin position="122"/>
        <end position="427"/>
    </location>
</feature>
<proteinExistence type="predicted"/>
<evidence type="ECO:0000313" key="5">
    <source>
        <dbReference type="Proteomes" id="UP000664417"/>
    </source>
</evidence>
<dbReference type="Gene3D" id="1.10.1870.10">
    <property type="entry name" value="Domain 3, Saccharopine reductase"/>
    <property type="match status" value="1"/>
</dbReference>
<evidence type="ECO:0000259" key="3">
    <source>
        <dbReference type="Pfam" id="PF16653"/>
    </source>
</evidence>
<dbReference type="EMBL" id="JAFREP010000008">
    <property type="protein sequence ID" value="MBO1319175.1"/>
    <property type="molecule type" value="Genomic_DNA"/>
</dbReference>
<dbReference type="InterPro" id="IPR005097">
    <property type="entry name" value="Sacchrp_dh_NADP-bd"/>
</dbReference>
<organism evidence="4 5">
    <name type="scientific">Acanthopleuribacter pedis</name>
    <dbReference type="NCBI Taxonomy" id="442870"/>
    <lineage>
        <taxon>Bacteria</taxon>
        <taxon>Pseudomonadati</taxon>
        <taxon>Acidobacteriota</taxon>
        <taxon>Holophagae</taxon>
        <taxon>Acanthopleuribacterales</taxon>
        <taxon>Acanthopleuribacteraceae</taxon>
        <taxon>Acanthopleuribacter</taxon>
    </lineage>
</organism>
<dbReference type="Gene3D" id="3.30.360.10">
    <property type="entry name" value="Dihydrodipicolinate Reductase, domain 2"/>
    <property type="match status" value="1"/>
</dbReference>
<dbReference type="InterPro" id="IPR051168">
    <property type="entry name" value="AASS"/>
</dbReference>
<accession>A0A8J7QFU0</accession>
<dbReference type="GO" id="GO:0004753">
    <property type="term" value="F:saccharopine dehydrogenase activity"/>
    <property type="evidence" value="ECO:0007669"/>
    <property type="project" value="TreeGrafter"/>
</dbReference>